<proteinExistence type="predicted"/>
<sequence>MPLRKQKFNDSEILKFGFLGGIFEASYIFLVVSVMTILEKIMPSPANLVAGFMVLSLFVFSAAVSGILVFGYPAYLGFQKRYAEALMTAATSLLTMAIIGILVFILISIV</sequence>
<evidence type="ECO:0000313" key="2">
    <source>
        <dbReference type="EMBL" id="OGY46150.1"/>
    </source>
</evidence>
<dbReference type="STRING" id="1797533.A2731_01080"/>
<organism evidence="2 3">
    <name type="scientific">Candidatus Buchananbacteria bacterium RIFCSPHIGHO2_01_FULL_39_8</name>
    <dbReference type="NCBI Taxonomy" id="1797533"/>
    <lineage>
        <taxon>Bacteria</taxon>
        <taxon>Candidatus Buchananiibacteriota</taxon>
    </lineage>
</organism>
<evidence type="ECO:0000256" key="1">
    <source>
        <dbReference type="SAM" id="Phobius"/>
    </source>
</evidence>
<evidence type="ECO:0000313" key="3">
    <source>
        <dbReference type="Proteomes" id="UP000176241"/>
    </source>
</evidence>
<name>A0A1G1Y302_9BACT</name>
<comment type="caution">
    <text evidence="2">The sequence shown here is derived from an EMBL/GenBank/DDBJ whole genome shotgun (WGS) entry which is preliminary data.</text>
</comment>
<feature type="transmembrane region" description="Helical" evidence="1">
    <location>
        <begin position="12"/>
        <end position="38"/>
    </location>
</feature>
<keyword evidence="1" id="KW-1133">Transmembrane helix</keyword>
<keyword evidence="1" id="KW-0812">Transmembrane</keyword>
<feature type="transmembrane region" description="Helical" evidence="1">
    <location>
        <begin position="85"/>
        <end position="109"/>
    </location>
</feature>
<evidence type="ECO:0008006" key="4">
    <source>
        <dbReference type="Google" id="ProtNLM"/>
    </source>
</evidence>
<accession>A0A1G1Y302</accession>
<feature type="transmembrane region" description="Helical" evidence="1">
    <location>
        <begin position="50"/>
        <end position="73"/>
    </location>
</feature>
<keyword evidence="1" id="KW-0472">Membrane</keyword>
<gene>
    <name evidence="2" type="ORF">A2731_01080</name>
</gene>
<dbReference type="Proteomes" id="UP000176241">
    <property type="component" value="Unassembled WGS sequence"/>
</dbReference>
<dbReference type="AlphaFoldDB" id="A0A1G1Y302"/>
<protein>
    <recommendedName>
        <fullName evidence="4">Major facilitator superfamily (MFS) profile domain-containing protein</fullName>
    </recommendedName>
</protein>
<dbReference type="EMBL" id="MHIC01000002">
    <property type="protein sequence ID" value="OGY46150.1"/>
    <property type="molecule type" value="Genomic_DNA"/>
</dbReference>
<reference evidence="2 3" key="1">
    <citation type="journal article" date="2016" name="Nat. Commun.">
        <title>Thousands of microbial genomes shed light on interconnected biogeochemical processes in an aquifer system.</title>
        <authorList>
            <person name="Anantharaman K."/>
            <person name="Brown C.T."/>
            <person name="Hug L.A."/>
            <person name="Sharon I."/>
            <person name="Castelle C.J."/>
            <person name="Probst A.J."/>
            <person name="Thomas B.C."/>
            <person name="Singh A."/>
            <person name="Wilkins M.J."/>
            <person name="Karaoz U."/>
            <person name="Brodie E.L."/>
            <person name="Williams K.H."/>
            <person name="Hubbard S.S."/>
            <person name="Banfield J.F."/>
        </authorList>
    </citation>
    <scope>NUCLEOTIDE SEQUENCE [LARGE SCALE GENOMIC DNA]</scope>
</reference>